<dbReference type="InterPro" id="IPR009011">
    <property type="entry name" value="Man6P_isomerase_rcpt-bd_dom_sf"/>
</dbReference>
<protein>
    <submittedName>
        <fullName evidence="2">Uncharacterized protein</fullName>
    </submittedName>
</protein>
<dbReference type="AlphaFoldDB" id="A0A0B7C193"/>
<accession>A0A0B7C193</accession>
<organism evidence="2">
    <name type="scientific">Arion vulgaris</name>
    <dbReference type="NCBI Taxonomy" id="1028688"/>
    <lineage>
        <taxon>Eukaryota</taxon>
        <taxon>Metazoa</taxon>
        <taxon>Spiralia</taxon>
        <taxon>Lophotrochozoa</taxon>
        <taxon>Mollusca</taxon>
        <taxon>Gastropoda</taxon>
        <taxon>Heterobranchia</taxon>
        <taxon>Euthyneura</taxon>
        <taxon>Panpulmonata</taxon>
        <taxon>Eupulmonata</taxon>
        <taxon>Stylommatophora</taxon>
        <taxon>Helicina</taxon>
        <taxon>Arionoidea</taxon>
        <taxon>Arionidae</taxon>
        <taxon>Arion</taxon>
    </lineage>
</organism>
<dbReference type="GO" id="GO:0005537">
    <property type="term" value="F:D-mannose binding"/>
    <property type="evidence" value="ECO:0007669"/>
    <property type="project" value="InterPro"/>
</dbReference>
<keyword evidence="1" id="KW-0732">Signal</keyword>
<dbReference type="Gene3D" id="2.70.130.10">
    <property type="entry name" value="Mannose-6-phosphate receptor binding domain"/>
    <property type="match status" value="1"/>
</dbReference>
<feature type="non-terminal residue" evidence="2">
    <location>
        <position position="113"/>
    </location>
</feature>
<dbReference type="EMBL" id="HACG01052061">
    <property type="protein sequence ID" value="CEK98932.1"/>
    <property type="molecule type" value="Transcribed_RNA"/>
</dbReference>
<dbReference type="InterPro" id="IPR000479">
    <property type="entry name" value="CIMR_rpt"/>
</dbReference>
<dbReference type="GO" id="GO:0007041">
    <property type="term" value="P:lysosomal transport"/>
    <property type="evidence" value="ECO:0007669"/>
    <property type="project" value="InterPro"/>
</dbReference>
<reference evidence="2" key="1">
    <citation type="submission" date="2014-12" db="EMBL/GenBank/DDBJ databases">
        <title>Insight into the proteome of Arion vulgaris.</title>
        <authorList>
            <person name="Aradska J."/>
            <person name="Bulat T."/>
            <person name="Smidak R."/>
            <person name="Sarate P."/>
            <person name="Gangsoo J."/>
            <person name="Sialana F."/>
            <person name="Bilban M."/>
            <person name="Lubec G."/>
        </authorList>
    </citation>
    <scope>NUCLEOTIDE SEQUENCE</scope>
    <source>
        <tissue evidence="2">Skin</tissue>
    </source>
</reference>
<name>A0A0B7C193_9EUPU</name>
<proteinExistence type="predicted"/>
<feature type="chain" id="PRO_5002124931" evidence="1">
    <location>
        <begin position="24"/>
        <end position="113"/>
    </location>
</feature>
<dbReference type="GO" id="GO:0038023">
    <property type="term" value="F:signaling receptor activity"/>
    <property type="evidence" value="ECO:0007669"/>
    <property type="project" value="InterPro"/>
</dbReference>
<dbReference type="SUPFAM" id="SSF50911">
    <property type="entry name" value="Mannose 6-phosphate receptor domain"/>
    <property type="match status" value="1"/>
</dbReference>
<evidence type="ECO:0000313" key="2">
    <source>
        <dbReference type="EMBL" id="CEK98932.1"/>
    </source>
</evidence>
<sequence length="113" mass="12112">MAAAIHGKQIVILLLCTFSAAFADSCMRGKYNLTVLQSFSPWYTISDSTNATFHINLCDKLAQNSIPGAPNCPNNTSVCLVYPNGTSISYGNYTSDPQIHDTGSSGDLLFGLK</sequence>
<feature type="signal peptide" evidence="1">
    <location>
        <begin position="1"/>
        <end position="23"/>
    </location>
</feature>
<gene>
    <name evidence="2" type="primary">ORF219998</name>
</gene>
<evidence type="ECO:0000256" key="1">
    <source>
        <dbReference type="SAM" id="SignalP"/>
    </source>
</evidence>
<dbReference type="Pfam" id="PF00878">
    <property type="entry name" value="CIMR"/>
    <property type="match status" value="1"/>
</dbReference>